<evidence type="ECO:0000259" key="8">
    <source>
        <dbReference type="Pfam" id="PF08546"/>
    </source>
</evidence>
<protein>
    <recommendedName>
        <fullName evidence="3">2-dehydropantoate 2-reductase</fullName>
        <ecNumber evidence="2">1.1.1.169</ecNumber>
    </recommendedName>
    <alternativeName>
        <fullName evidence="5">Ketopantoate reductase</fullName>
    </alternativeName>
</protein>
<organism evidence="9 10">
    <name type="scientific">Paraburkholderia acidisoli</name>
    <dbReference type="NCBI Taxonomy" id="2571748"/>
    <lineage>
        <taxon>Bacteria</taxon>
        <taxon>Pseudomonadati</taxon>
        <taxon>Pseudomonadota</taxon>
        <taxon>Betaproteobacteria</taxon>
        <taxon>Burkholderiales</taxon>
        <taxon>Burkholderiaceae</taxon>
        <taxon>Paraburkholderia</taxon>
    </lineage>
</organism>
<evidence type="ECO:0000256" key="2">
    <source>
        <dbReference type="ARBA" id="ARBA00013014"/>
    </source>
</evidence>
<keyword evidence="4" id="KW-0566">Pantothenate biosynthesis</keyword>
<evidence type="ECO:0000256" key="5">
    <source>
        <dbReference type="ARBA" id="ARBA00032024"/>
    </source>
</evidence>
<dbReference type="AlphaFoldDB" id="A0A7Z2GLE6"/>
<dbReference type="InterPro" id="IPR051402">
    <property type="entry name" value="KPR-Related"/>
</dbReference>
<keyword evidence="10" id="KW-1185">Reference proteome</keyword>
<reference evidence="9 10" key="1">
    <citation type="submission" date="2019-12" db="EMBL/GenBank/DDBJ databases">
        <title>Paraburkholderia acidiphila 7Q-K02 sp. nov and Paraburkholderia acidisoli DHF22 sp. nov., two strains isolated from forest soil.</title>
        <authorList>
            <person name="Gao Z."/>
            <person name="Qiu L."/>
        </authorList>
    </citation>
    <scope>NUCLEOTIDE SEQUENCE [LARGE SCALE GENOMIC DNA]</scope>
    <source>
        <strain evidence="9 10">DHF22</strain>
    </source>
</reference>
<proteinExistence type="predicted"/>
<feature type="domain" description="Ketopantoate reductase C-terminal" evidence="8">
    <location>
        <begin position="202"/>
        <end position="322"/>
    </location>
</feature>
<dbReference type="GO" id="GO:0015940">
    <property type="term" value="P:pantothenate biosynthetic process"/>
    <property type="evidence" value="ECO:0007669"/>
    <property type="project" value="UniProtKB-UniPathway"/>
</dbReference>
<dbReference type="GO" id="GO:0008677">
    <property type="term" value="F:2-dehydropantoate 2-reductase activity"/>
    <property type="evidence" value="ECO:0007669"/>
    <property type="project" value="UniProtKB-EC"/>
</dbReference>
<evidence type="ECO:0000256" key="6">
    <source>
        <dbReference type="ARBA" id="ARBA00048793"/>
    </source>
</evidence>
<accession>A0A7Z2GLE6</accession>
<comment type="pathway">
    <text evidence="1">Cofactor biosynthesis; (R)-pantothenate biosynthesis; (R)-pantoate from 3-methyl-2-oxobutanoate: step 2/2.</text>
</comment>
<dbReference type="InterPro" id="IPR013332">
    <property type="entry name" value="KPR_N"/>
</dbReference>
<evidence type="ECO:0000313" key="10">
    <source>
        <dbReference type="Proteomes" id="UP000433577"/>
    </source>
</evidence>
<keyword evidence="9" id="KW-0560">Oxidoreductase</keyword>
<feature type="domain" description="Ketopantoate reductase N-terminal" evidence="7">
    <location>
        <begin position="8"/>
        <end position="109"/>
    </location>
</feature>
<evidence type="ECO:0000259" key="7">
    <source>
        <dbReference type="Pfam" id="PF02558"/>
    </source>
</evidence>
<evidence type="ECO:0000256" key="4">
    <source>
        <dbReference type="ARBA" id="ARBA00022655"/>
    </source>
</evidence>
<dbReference type="InterPro" id="IPR036291">
    <property type="entry name" value="NAD(P)-bd_dom_sf"/>
</dbReference>
<dbReference type="SUPFAM" id="SSF51735">
    <property type="entry name" value="NAD(P)-binding Rossmann-fold domains"/>
    <property type="match status" value="1"/>
</dbReference>
<dbReference type="EC" id="1.1.1.169" evidence="2"/>
<dbReference type="InterPro" id="IPR013752">
    <property type="entry name" value="KPA_reductase"/>
</dbReference>
<dbReference type="PANTHER" id="PTHR21708:SF45">
    <property type="entry name" value="2-DEHYDROPANTOATE 2-REDUCTASE"/>
    <property type="match status" value="1"/>
</dbReference>
<dbReference type="InterPro" id="IPR008927">
    <property type="entry name" value="6-PGluconate_DH-like_C_sf"/>
</dbReference>
<dbReference type="Gene3D" id="1.10.1040.10">
    <property type="entry name" value="N-(1-d-carboxylethyl)-l-norvaline Dehydrogenase, domain 2"/>
    <property type="match status" value="1"/>
</dbReference>
<dbReference type="GO" id="GO:0005737">
    <property type="term" value="C:cytoplasm"/>
    <property type="evidence" value="ECO:0007669"/>
    <property type="project" value="TreeGrafter"/>
</dbReference>
<dbReference type="UniPathway" id="UPA00028">
    <property type="reaction ID" value="UER00004"/>
</dbReference>
<dbReference type="NCBIfam" id="NF005089">
    <property type="entry name" value="PRK06522.1-4"/>
    <property type="match status" value="1"/>
</dbReference>
<dbReference type="Gene3D" id="3.40.50.720">
    <property type="entry name" value="NAD(P)-binding Rossmann-like Domain"/>
    <property type="match status" value="1"/>
</dbReference>
<dbReference type="EMBL" id="CP046914">
    <property type="protein sequence ID" value="QGZ63791.1"/>
    <property type="molecule type" value="Genomic_DNA"/>
</dbReference>
<gene>
    <name evidence="9" type="ORF">FAZ98_18715</name>
</gene>
<dbReference type="Proteomes" id="UP000433577">
    <property type="component" value="Chromosome 2"/>
</dbReference>
<dbReference type="Pfam" id="PF02558">
    <property type="entry name" value="ApbA"/>
    <property type="match status" value="1"/>
</dbReference>
<dbReference type="KEGG" id="pacs:FAZ98_18715"/>
<name>A0A7Z2GLE6_9BURK</name>
<evidence type="ECO:0000313" key="9">
    <source>
        <dbReference type="EMBL" id="QGZ63791.1"/>
    </source>
</evidence>
<comment type="catalytic activity">
    <reaction evidence="6">
        <text>(R)-pantoate + NADP(+) = 2-dehydropantoate + NADPH + H(+)</text>
        <dbReference type="Rhea" id="RHEA:16233"/>
        <dbReference type="ChEBI" id="CHEBI:11561"/>
        <dbReference type="ChEBI" id="CHEBI:15378"/>
        <dbReference type="ChEBI" id="CHEBI:15980"/>
        <dbReference type="ChEBI" id="CHEBI:57783"/>
        <dbReference type="ChEBI" id="CHEBI:58349"/>
        <dbReference type="EC" id="1.1.1.169"/>
    </reaction>
</comment>
<dbReference type="SUPFAM" id="SSF48179">
    <property type="entry name" value="6-phosphogluconate dehydrogenase C-terminal domain-like"/>
    <property type="match status" value="1"/>
</dbReference>
<dbReference type="FunFam" id="1.10.1040.10:FF:000017">
    <property type="entry name" value="2-dehydropantoate 2-reductase"/>
    <property type="match status" value="1"/>
</dbReference>
<dbReference type="PANTHER" id="PTHR21708">
    <property type="entry name" value="PROBABLE 2-DEHYDROPANTOATE 2-REDUCTASE"/>
    <property type="match status" value="1"/>
</dbReference>
<dbReference type="OrthoDB" id="9796561at2"/>
<dbReference type="InterPro" id="IPR013328">
    <property type="entry name" value="6PGD_dom2"/>
</dbReference>
<dbReference type="Pfam" id="PF08546">
    <property type="entry name" value="ApbA_C"/>
    <property type="match status" value="1"/>
</dbReference>
<sequence>MSTPKQTIAVVGGGAIGGLIAARLARAGNAVSLVARGAHLEAIRRDGLTIVEGDARYTQPLHATDNPASLGAQDIVFVCLKGQALVQSAASFAPLVGPNTHIVSAMNGVPWWFLQAVNGAPAAQPLESVDPGGIVSKALPPAQASGCVVHLSSAIAGPGVIRKGNGNGLIVGEGSASMAARAQEARDLLAQAGFDVTAGAPIQADIWAKLWGNMTMNPISALTRSTADVILDDPLTLGLVSAIMAEARAIGEKLGIRLAMTIEERHAITRKLGAFKTSMLQDVEAGRTLEVEALLGAPFELAQRVGVAAPSLGMLYGLARQLDTNLEAARRRV</sequence>
<dbReference type="RefSeq" id="WP_158952780.1">
    <property type="nucleotide sequence ID" value="NZ_CP046914.1"/>
</dbReference>
<evidence type="ECO:0000256" key="3">
    <source>
        <dbReference type="ARBA" id="ARBA00019465"/>
    </source>
</evidence>
<evidence type="ECO:0000256" key="1">
    <source>
        <dbReference type="ARBA" id="ARBA00004994"/>
    </source>
</evidence>